<evidence type="ECO:0000256" key="7">
    <source>
        <dbReference type="ARBA" id="ARBA00023118"/>
    </source>
</evidence>
<dbReference type="EMBL" id="JAASRN010000002">
    <property type="protein sequence ID" value="NIK73933.1"/>
    <property type="molecule type" value="Genomic_DNA"/>
</dbReference>
<dbReference type="AlphaFoldDB" id="A0A846MQU0"/>
<keyword evidence="7" id="KW-0051">Antiviral defense</keyword>
<dbReference type="Proteomes" id="UP000537126">
    <property type="component" value="Unassembled WGS sequence"/>
</dbReference>
<evidence type="ECO:0000259" key="9">
    <source>
        <dbReference type="Pfam" id="PF03787"/>
    </source>
</evidence>
<dbReference type="NCBIfam" id="TIGR02582">
    <property type="entry name" value="cas7_TM1809"/>
    <property type="match status" value="1"/>
</dbReference>
<comment type="caution">
    <text evidence="10">The sequence shown here is derived from an EMBL/GenBank/DDBJ whole genome shotgun (WGS) entry which is preliminary data.</text>
</comment>
<dbReference type="PANTHER" id="PTHR35579:SF3">
    <property type="entry name" value="CRISPR SYSTEM CMS ENDORIBONUCLEASE CSM3"/>
    <property type="match status" value="1"/>
</dbReference>
<keyword evidence="6" id="KW-0694">RNA-binding</keyword>
<dbReference type="InterPro" id="IPR052216">
    <property type="entry name" value="CRISPR_Csm3_endoribonuclease"/>
</dbReference>
<dbReference type="RefSeq" id="WP_166919186.1">
    <property type="nucleotide sequence ID" value="NZ_JAASRN010000002.1"/>
</dbReference>
<comment type="similarity">
    <text evidence="1">Belongs to the CRISPR-associated Csm3 family.</text>
</comment>
<dbReference type="InterPro" id="IPR005537">
    <property type="entry name" value="RAMP_III_fam"/>
</dbReference>
<organism evidence="10 11">
    <name type="scientific">Thermonema lapsum</name>
    <dbReference type="NCBI Taxonomy" id="28195"/>
    <lineage>
        <taxon>Bacteria</taxon>
        <taxon>Pseudomonadati</taxon>
        <taxon>Bacteroidota</taxon>
        <taxon>Cytophagia</taxon>
        <taxon>Cytophagales</taxon>
        <taxon>Thermonemataceae</taxon>
        <taxon>Thermonema</taxon>
    </lineage>
</organism>
<dbReference type="GO" id="GO:0003723">
    <property type="term" value="F:RNA binding"/>
    <property type="evidence" value="ECO:0007669"/>
    <property type="project" value="UniProtKB-KW"/>
</dbReference>
<evidence type="ECO:0000256" key="8">
    <source>
        <dbReference type="ARBA" id="ARBA00033183"/>
    </source>
</evidence>
<dbReference type="GO" id="GO:0051607">
    <property type="term" value="P:defense response to virus"/>
    <property type="evidence" value="ECO:0007669"/>
    <property type="project" value="UniProtKB-KW"/>
</dbReference>
<evidence type="ECO:0000313" key="11">
    <source>
        <dbReference type="Proteomes" id="UP000537126"/>
    </source>
</evidence>
<dbReference type="GO" id="GO:0016787">
    <property type="term" value="F:hydrolase activity"/>
    <property type="evidence" value="ECO:0007669"/>
    <property type="project" value="UniProtKB-KW"/>
</dbReference>
<evidence type="ECO:0000256" key="2">
    <source>
        <dbReference type="ARBA" id="ARBA00022150"/>
    </source>
</evidence>
<keyword evidence="5" id="KW-0378">Hydrolase</keyword>
<dbReference type="GO" id="GO:0004519">
    <property type="term" value="F:endonuclease activity"/>
    <property type="evidence" value="ECO:0007669"/>
    <property type="project" value="UniProtKB-KW"/>
</dbReference>
<evidence type="ECO:0000256" key="5">
    <source>
        <dbReference type="ARBA" id="ARBA00022801"/>
    </source>
</evidence>
<keyword evidence="4" id="KW-0255">Endonuclease</keyword>
<dbReference type="InterPro" id="IPR013412">
    <property type="entry name" value="CRISPR-assoc_RAMP_Csm3"/>
</dbReference>
<evidence type="ECO:0000256" key="1">
    <source>
        <dbReference type="ARBA" id="ARBA00006342"/>
    </source>
</evidence>
<keyword evidence="3" id="KW-0540">Nuclease</keyword>
<gene>
    <name evidence="10" type="ORF">FHS56_001446</name>
</gene>
<evidence type="ECO:0000313" key="10">
    <source>
        <dbReference type="EMBL" id="NIK73933.1"/>
    </source>
</evidence>
<evidence type="ECO:0000256" key="3">
    <source>
        <dbReference type="ARBA" id="ARBA00022722"/>
    </source>
</evidence>
<feature type="domain" description="CRISPR type III-associated protein" evidence="9">
    <location>
        <begin position="19"/>
        <end position="211"/>
    </location>
</feature>
<proteinExistence type="inferred from homology"/>
<sequence>MSNTSQYPQLVANIILRGKIKVETGLHIGGSKEKLEIGGVDSPVVRDPRTRYPYLPGSSIKGKMRSLLEYFLGVVDKDGKVSTAEEVVRIFGKSADEEQETGPTRLVVRDAMPDEATVEMWKNLDSELLYTEYKAENTLNRLTSAANPRFIERVVPGSTFNLEMVFTVLLMEENDLEKIKTEDLKRLCIALKLLENNYLGKSGSRGYGKVKLLFAPPVVLSREDYEKGAKDKFEALQKSLGIKDCENTTSNIYEKIIEQLS</sequence>
<accession>A0A846MQU0</accession>
<reference evidence="10 11" key="1">
    <citation type="submission" date="2020-03" db="EMBL/GenBank/DDBJ databases">
        <title>Genomic Encyclopedia of Type Strains, Phase IV (KMG-IV): sequencing the most valuable type-strain genomes for metagenomic binning, comparative biology and taxonomic classification.</title>
        <authorList>
            <person name="Goeker M."/>
        </authorList>
    </citation>
    <scope>NUCLEOTIDE SEQUENCE [LARGE SCALE GENOMIC DNA]</scope>
    <source>
        <strain evidence="10 11">DSM 5718</strain>
    </source>
</reference>
<dbReference type="PANTHER" id="PTHR35579">
    <property type="entry name" value="CRISPR SYSTEM CMS ENDORIBONUCLEASE CSM3"/>
    <property type="match status" value="1"/>
</dbReference>
<name>A0A846MQU0_9BACT</name>
<keyword evidence="11" id="KW-1185">Reference proteome</keyword>
<protein>
    <recommendedName>
        <fullName evidence="2">CRISPR system Cms endoribonuclease Csm3</fullName>
    </recommendedName>
    <alternativeName>
        <fullName evidence="8">CRISPR type III A-associated RAMP protein Csm3</fullName>
    </alternativeName>
</protein>
<evidence type="ECO:0000256" key="4">
    <source>
        <dbReference type="ARBA" id="ARBA00022759"/>
    </source>
</evidence>
<evidence type="ECO:0000256" key="6">
    <source>
        <dbReference type="ARBA" id="ARBA00022884"/>
    </source>
</evidence>
<dbReference type="Pfam" id="PF03787">
    <property type="entry name" value="RAMPs"/>
    <property type="match status" value="1"/>
</dbReference>